<dbReference type="Pfam" id="PF07993">
    <property type="entry name" value="NAD_binding_4"/>
    <property type="match status" value="1"/>
</dbReference>
<keyword evidence="1" id="KW-0596">Phosphopantetheine</keyword>
<dbReference type="SUPFAM" id="SSF56801">
    <property type="entry name" value="Acetyl-CoA synthetase-like"/>
    <property type="match status" value="1"/>
</dbReference>
<dbReference type="PANTHER" id="PTHR43439">
    <property type="entry name" value="PHENYLACETATE-COENZYME A LIGASE"/>
    <property type="match status" value="1"/>
</dbReference>
<dbReference type="Gene3D" id="1.10.1200.10">
    <property type="entry name" value="ACP-like"/>
    <property type="match status" value="1"/>
</dbReference>
<dbReference type="Gene3D" id="3.40.50.12780">
    <property type="entry name" value="N-terminal domain of ligase-like"/>
    <property type="match status" value="1"/>
</dbReference>
<dbReference type="PANTHER" id="PTHR43439:SF2">
    <property type="entry name" value="ENZYME, PUTATIVE (JCVI)-RELATED"/>
    <property type="match status" value="1"/>
</dbReference>
<dbReference type="SUPFAM" id="SSF47336">
    <property type="entry name" value="ACP-like"/>
    <property type="match status" value="1"/>
</dbReference>
<reference evidence="6" key="1">
    <citation type="submission" date="2016-03" db="EMBL/GenBank/DDBJ databases">
        <title>Draft genome sequence of Rosellinia necatrix.</title>
        <authorList>
            <person name="Kanematsu S."/>
        </authorList>
    </citation>
    <scope>NUCLEOTIDE SEQUENCE [LARGE SCALE GENOMIC DNA]</scope>
    <source>
        <strain evidence="6">W97</strain>
    </source>
</reference>
<protein>
    <submittedName>
        <fullName evidence="6">Putative thioester reductase domain-containing protein</fullName>
    </submittedName>
</protein>
<dbReference type="OMA" id="CENDRAH"/>
<dbReference type="InterPro" id="IPR006162">
    <property type="entry name" value="Ppantetheine_attach_site"/>
</dbReference>
<evidence type="ECO:0000259" key="5">
    <source>
        <dbReference type="Pfam" id="PF07993"/>
    </source>
</evidence>
<evidence type="ECO:0000256" key="1">
    <source>
        <dbReference type="ARBA" id="ARBA00022450"/>
    </source>
</evidence>
<keyword evidence="7" id="KW-1185">Reference proteome</keyword>
<dbReference type="InterPro" id="IPR042099">
    <property type="entry name" value="ANL_N_sf"/>
</dbReference>
<gene>
    <name evidence="6" type="ORF">SAMD00023353_1500680</name>
</gene>
<keyword evidence="2" id="KW-0597">Phosphoprotein</keyword>
<evidence type="ECO:0000313" key="7">
    <source>
        <dbReference type="Proteomes" id="UP000054516"/>
    </source>
</evidence>
<dbReference type="SUPFAM" id="SSF51735">
    <property type="entry name" value="NAD(P)-binding Rossmann-fold domains"/>
    <property type="match status" value="1"/>
</dbReference>
<sequence length="1089" mass="121092">MPYINGETPKYGQRLIPNIIDDVAALEPSRVFASIPLSENLNDGYLDVSYQTVANAINRASWWLSDNLGLANTQEVFSYMGPNDLRYAIFLVATMKCGYQMMLPSPRNSRDYQIELLRRTECRTMFCARSHTRHFEDIQSEDDLDLFFAVIPELSEILEDTEVPVYPFSKSFSQIRKNKFMILHTSGSTGPPKPINFSIESTTTEDVHQSLDDPSNRLWWRLFAHRRYFLGMPCFHSAGIWFALFMPVYFGSTVVYGPATRPLTSDVALAGISSGRIEGGIYPPSILEDLSKTPSSLEMLHNLKFAAYGGGALSKSAGDKISRITTLHNFIGFTEASAPPRFVMDPEDWNYFEFHPASGFTAKHHHDDLYMMTFTKNPTYESIQSCFRVLPDLTEYSPGDLISRHPVKDNLWTHRGRMDDLVVLSNGEKFNPIPAEEVMRSCHHVKDVVIVGEGRFQAALLVEKNPETADDAPDADIVEALWPFVEMANKTTSSHSRIVRNLILVTSSRKPFSRSAKGTLQRKPTIRNFEAELSAMYAGSKADTIPQQMAKPSVEIRIEATGEADPVSARVKLPRKPKIATSLVNGETEKVSATKGAIPAQTIRDLVSAVCNIHPPSDKKDLFELGMDSLQATEMADKLREMSISWPQDREAGLKQLYANPSVHGITNLVQSRPSANDSKTQPANLDRPHKPLRVSASVAGLLERYTADLTRSVPTSAKTVVLTGATGSLGCYLVECLMREPSIARIICLHRGEDGQQRQEIASRKRGLPFSPENTAVDFFQIDLSRSDLGLAPGQLSDIQKNAHAIVHNAWSVDFNQHLNSFETHIAGVRYLADLAVNCQRQPRFIFVSSIASVMNWDASLGDVPELIHTDESAIGDSGYAQSKNAAEQILQKVAESAGLAVSILRVGQLAGPVHSPGTWSMSEWLPMLVSTSKALGVLPKSLGTGDDIDWVPIDLAAEVFTDVLRHELNSKSGNDCQVYHLANPYKTTWSALLPAVCRTLGRDVRLVSFPEWVNQLQKQATSDYDIRRFSALKILPFYKSMVSNPEARMPVLDVKRTLAVSKTLANIEPVQGVWMEHWIQSWNTCVS</sequence>
<feature type="domain" description="AMP-dependent synthetase/ligase" evidence="3">
    <location>
        <begin position="43"/>
        <end position="349"/>
    </location>
</feature>
<dbReference type="EMBL" id="DF977460">
    <property type="protein sequence ID" value="GAP88159.2"/>
    <property type="molecule type" value="Genomic_DNA"/>
</dbReference>
<dbReference type="OrthoDB" id="429813at2759"/>
<organism evidence="6">
    <name type="scientific">Rosellinia necatrix</name>
    <name type="common">White root-rot fungus</name>
    <dbReference type="NCBI Taxonomy" id="77044"/>
    <lineage>
        <taxon>Eukaryota</taxon>
        <taxon>Fungi</taxon>
        <taxon>Dikarya</taxon>
        <taxon>Ascomycota</taxon>
        <taxon>Pezizomycotina</taxon>
        <taxon>Sordariomycetes</taxon>
        <taxon>Xylariomycetidae</taxon>
        <taxon>Xylariales</taxon>
        <taxon>Xylariaceae</taxon>
        <taxon>Rosellinia</taxon>
    </lineage>
</organism>
<dbReference type="STRING" id="77044.A0A1W2TJ14"/>
<dbReference type="InterPro" id="IPR013120">
    <property type="entry name" value="FAR_NAD-bd"/>
</dbReference>
<dbReference type="Gene3D" id="3.40.50.720">
    <property type="entry name" value="NAD(P)-binding Rossmann-like Domain"/>
    <property type="match status" value="1"/>
</dbReference>
<dbReference type="InterPro" id="IPR009081">
    <property type="entry name" value="PP-bd_ACP"/>
</dbReference>
<evidence type="ECO:0000256" key="2">
    <source>
        <dbReference type="ARBA" id="ARBA00022553"/>
    </source>
</evidence>
<dbReference type="AlphaFoldDB" id="A0A1W2TJ14"/>
<dbReference type="InterPro" id="IPR051414">
    <property type="entry name" value="Adenylate-forming_Reductase"/>
</dbReference>
<dbReference type="PROSITE" id="PS00012">
    <property type="entry name" value="PHOSPHOPANTETHEINE"/>
    <property type="match status" value="1"/>
</dbReference>
<dbReference type="Proteomes" id="UP000054516">
    <property type="component" value="Unassembled WGS sequence"/>
</dbReference>
<dbReference type="InterPro" id="IPR036736">
    <property type="entry name" value="ACP-like_sf"/>
</dbReference>
<dbReference type="InterPro" id="IPR000873">
    <property type="entry name" value="AMP-dep_synth/lig_dom"/>
</dbReference>
<evidence type="ECO:0000259" key="4">
    <source>
        <dbReference type="Pfam" id="PF00550"/>
    </source>
</evidence>
<dbReference type="InterPro" id="IPR036291">
    <property type="entry name" value="NAD(P)-bd_dom_sf"/>
</dbReference>
<name>A0A1W2TJ14_ROSNE</name>
<evidence type="ECO:0000259" key="3">
    <source>
        <dbReference type="Pfam" id="PF00501"/>
    </source>
</evidence>
<dbReference type="Pfam" id="PF23562">
    <property type="entry name" value="AMP-binding_C_3"/>
    <property type="match status" value="1"/>
</dbReference>
<proteinExistence type="predicted"/>
<dbReference type="InterPro" id="IPR020845">
    <property type="entry name" value="AMP-binding_CS"/>
</dbReference>
<evidence type="ECO:0000313" key="6">
    <source>
        <dbReference type="EMBL" id="GAP88159.2"/>
    </source>
</evidence>
<accession>A0A1W2TJ14</accession>
<feature type="domain" description="Thioester reductase (TE)" evidence="5">
    <location>
        <begin position="723"/>
        <end position="961"/>
    </location>
</feature>
<feature type="domain" description="Carrier" evidence="4">
    <location>
        <begin position="601"/>
        <end position="641"/>
    </location>
</feature>
<dbReference type="PROSITE" id="PS00455">
    <property type="entry name" value="AMP_BINDING"/>
    <property type="match status" value="1"/>
</dbReference>
<dbReference type="Pfam" id="PF00501">
    <property type="entry name" value="AMP-binding"/>
    <property type="match status" value="1"/>
</dbReference>
<dbReference type="Pfam" id="PF00550">
    <property type="entry name" value="PP-binding"/>
    <property type="match status" value="1"/>
</dbReference>